<comment type="caution">
    <text evidence="2">The sequence shown here is derived from an EMBL/GenBank/DDBJ whole genome shotgun (WGS) entry which is preliminary data.</text>
</comment>
<dbReference type="InterPro" id="IPR014922">
    <property type="entry name" value="YdhG-like"/>
</dbReference>
<dbReference type="RefSeq" id="WP_280577536.1">
    <property type="nucleotide sequence ID" value="NZ_JARXRO010000013.1"/>
</dbReference>
<reference evidence="2 3" key="1">
    <citation type="submission" date="2023-04" db="EMBL/GenBank/DDBJ databases">
        <title>Luteimonas sp. M1R5S59.</title>
        <authorList>
            <person name="Sun J.-Q."/>
        </authorList>
    </citation>
    <scope>NUCLEOTIDE SEQUENCE [LARGE SCALE GENOMIC DNA]</scope>
    <source>
        <strain evidence="2 3">M1R5S59</strain>
    </source>
</reference>
<sequence>MPASRAVRHATPADTRAAVDALMATLVHPHKPAIEALRAAILAVDPSIAEGVKWNAPSFRTHEYFATFHLRAKQGIVLILHLGAKARALPADGLAIDDRDGLLRWLGPDRAQVTFADAADASRRTPSLQSLLRQWIACV</sequence>
<dbReference type="Gene3D" id="3.90.1150.200">
    <property type="match status" value="1"/>
</dbReference>
<keyword evidence="3" id="KW-1185">Reference proteome</keyword>
<evidence type="ECO:0000313" key="3">
    <source>
        <dbReference type="Proteomes" id="UP001156873"/>
    </source>
</evidence>
<protein>
    <submittedName>
        <fullName evidence="2">DUF1801 domain-containing protein</fullName>
    </submittedName>
</protein>
<dbReference type="Pfam" id="PF08818">
    <property type="entry name" value="DUF1801"/>
    <property type="match status" value="1"/>
</dbReference>
<gene>
    <name evidence="2" type="ORF">QFW81_05135</name>
</gene>
<feature type="domain" description="YdhG-like" evidence="1">
    <location>
        <begin position="31"/>
        <end position="136"/>
    </location>
</feature>
<dbReference type="SUPFAM" id="SSF159888">
    <property type="entry name" value="YdhG-like"/>
    <property type="match status" value="1"/>
</dbReference>
<name>A0ABT6JS55_9GAMM</name>
<evidence type="ECO:0000313" key="2">
    <source>
        <dbReference type="EMBL" id="MDH5833310.1"/>
    </source>
</evidence>
<dbReference type="EMBL" id="JARXRO010000013">
    <property type="protein sequence ID" value="MDH5833310.1"/>
    <property type="molecule type" value="Genomic_DNA"/>
</dbReference>
<organism evidence="2 3">
    <name type="scientific">Luteimonas kalidii</name>
    <dbReference type="NCBI Taxonomy" id="3042025"/>
    <lineage>
        <taxon>Bacteria</taxon>
        <taxon>Pseudomonadati</taxon>
        <taxon>Pseudomonadota</taxon>
        <taxon>Gammaproteobacteria</taxon>
        <taxon>Lysobacterales</taxon>
        <taxon>Lysobacteraceae</taxon>
        <taxon>Luteimonas</taxon>
    </lineage>
</organism>
<evidence type="ECO:0000259" key="1">
    <source>
        <dbReference type="Pfam" id="PF08818"/>
    </source>
</evidence>
<proteinExistence type="predicted"/>
<accession>A0ABT6JS55</accession>
<dbReference type="Proteomes" id="UP001156873">
    <property type="component" value="Unassembled WGS sequence"/>
</dbReference>